<feature type="repeat" description="NHL" evidence="2">
    <location>
        <begin position="221"/>
        <end position="264"/>
    </location>
</feature>
<dbReference type="InterPro" id="IPR026444">
    <property type="entry name" value="Secre_tail"/>
</dbReference>
<dbReference type="Pfam" id="PF24595">
    <property type="entry name" value="DUF7619"/>
    <property type="match status" value="1"/>
</dbReference>
<dbReference type="PANTHER" id="PTHR24104">
    <property type="entry name" value="E3 UBIQUITIN-PROTEIN LIGASE NHLRC1-RELATED"/>
    <property type="match status" value="1"/>
</dbReference>
<evidence type="ECO:0000259" key="3">
    <source>
        <dbReference type="Pfam" id="PF01833"/>
    </source>
</evidence>
<feature type="domain" description="DUF7619" evidence="5">
    <location>
        <begin position="892"/>
        <end position="1028"/>
    </location>
</feature>
<sequence>MLYVADIDGYNGQIMKLDSNGIILEQLVYSDYINSSKPLDRPNGLSIDPQGNIWLSDGQIRIQKFDAKGKSLVKINPYGTRLGSADGQFNTLLDIFADSQGNVWAADANNSRIQKFSTNGNFLAKFGTPGSVEGKFNYPSDVCIDLQSNIWVADKSNYRIQKFDKNGKFLLASGIAGPFDGAFHSPKNLVVDKDNNVWVTDTELCRIQKFDSNGKFLLKFGSQSTITGPVNGTFKNIKDIASDIKGNIWIADVSAKSIQKFDKNGKFILNFGGALGANTVDGQFSSPTGIVIDNQGNTWVGDGGSQHIQKFEANGKFAFRFGSIGDGDGKFRGLHGIVLDSHGNYWITDQVNSYIQRFDDKGNFLERIATVGSADGLVKEPMGMALDRQGNVWIADSGNQRIQKFDRNGKFLLKFGTSGSANGAFSGPTGIAVDLQGNIWVTDNGNHRIQKFDRNGKFLLTIGSNGTANGQFKNPQGIACDKAGNIWVTDTYNYRIQQFDKNGKFLTKINTLNLQPRYIAFAPNGDLYCTTNRGVYIYSTGIYDPLPTLIKGRIYSDVNQNCTFDNIDKPLSNIFVKTQPGNYYASTDNDGYYEIIADTGTYTVSQVISNTTSALIKPICPANNVSPLISLKNIGDSAVNIDFANQATLFPNLTSSVSSDRRRRCRTNTTVISYANIGYADAQNVKVYVKMPTHIILKSANQPYDIGLDSTYIFSLDTLKSNQSGTIQIIDSVACIADIVGLTACTKTWITPANTHIIPADSYWDSSVITITGKCTENGIIRMVVKNTGQGNMADSTELRLFTDANLALYKKCKLEVGDSLVLRVPANGKTIRLEADQRPGNPLKSQTNLTIEGCIASSNEIISKGYVDLLPQDDSEPEVAVQCLTIRDSYDPNDKQVSPAGTTSEHYTPTSAELKYTIRFQNTGTDTAYVVTVIDTLSEFLDVSTLQNGSISHPYTLNVRGKDQPILIWTFNNINLPDSTHDQDGSNGFIQFSIKPKKDLPEKTLIENFADIVFDYNDPVRTNTTVNVLYDVPSTVKGENKLDAESIMFLRPTISNFTPDNAQAGDQITINGTNYKKIPTDNQVKIGGIQATIISATENQLIVTVPQNVFTGKVSVTTLGGTATSEVDFILKPTATEQPIWSSQIVVSPNPTDGKLTIDFSNTNVSLQQIEIYNHLGKKIVSENISRSTSLKQLDLSAYSAGIYLLIFRTKQENACQKIILK</sequence>
<feature type="domain" description="IPT/TIG" evidence="3">
    <location>
        <begin position="1053"/>
        <end position="1124"/>
    </location>
</feature>
<dbReference type="SUPFAM" id="SSF49464">
    <property type="entry name" value="Carboxypeptidase regulatory domain-like"/>
    <property type="match status" value="1"/>
</dbReference>
<evidence type="ECO:0000256" key="1">
    <source>
        <dbReference type="ARBA" id="ARBA00022737"/>
    </source>
</evidence>
<evidence type="ECO:0000256" key="2">
    <source>
        <dbReference type="PROSITE-ProRule" id="PRU00504"/>
    </source>
</evidence>
<feature type="repeat" description="NHL" evidence="2">
    <location>
        <begin position="459"/>
        <end position="502"/>
    </location>
</feature>
<accession>A0ABT7CGL3</accession>
<dbReference type="EMBL" id="JASJOT010000003">
    <property type="protein sequence ID" value="MDJ1492833.1"/>
    <property type="molecule type" value="Genomic_DNA"/>
</dbReference>
<dbReference type="InterPro" id="IPR001258">
    <property type="entry name" value="NHL_repeat"/>
</dbReference>
<evidence type="ECO:0000313" key="7">
    <source>
        <dbReference type="Proteomes" id="UP001228581"/>
    </source>
</evidence>
<feature type="repeat" description="NHL" evidence="2">
    <location>
        <begin position="365"/>
        <end position="408"/>
    </location>
</feature>
<dbReference type="SUPFAM" id="SSF81296">
    <property type="entry name" value="E set domains"/>
    <property type="match status" value="1"/>
</dbReference>
<keyword evidence="7" id="KW-1185">Reference proteome</keyword>
<dbReference type="CDD" id="cd05819">
    <property type="entry name" value="NHL"/>
    <property type="match status" value="1"/>
</dbReference>
<evidence type="ECO:0000259" key="4">
    <source>
        <dbReference type="Pfam" id="PF18962"/>
    </source>
</evidence>
<dbReference type="NCBIfam" id="TIGR04183">
    <property type="entry name" value="Por_Secre_tail"/>
    <property type="match status" value="1"/>
</dbReference>
<feature type="repeat" description="NHL" evidence="2">
    <location>
        <begin position="80"/>
        <end position="119"/>
    </location>
</feature>
<organism evidence="6 7">
    <name type="scientific">Xanthocytophaga flava</name>
    <dbReference type="NCBI Taxonomy" id="3048013"/>
    <lineage>
        <taxon>Bacteria</taxon>
        <taxon>Pseudomonadati</taxon>
        <taxon>Bacteroidota</taxon>
        <taxon>Cytophagia</taxon>
        <taxon>Cytophagales</taxon>
        <taxon>Rhodocytophagaceae</taxon>
        <taxon>Xanthocytophaga</taxon>
    </lineage>
</organism>
<dbReference type="Gene3D" id="2.120.10.30">
    <property type="entry name" value="TolB, C-terminal domain"/>
    <property type="match status" value="4"/>
</dbReference>
<name>A0ABT7CGL3_9BACT</name>
<dbReference type="Gene3D" id="2.60.40.10">
    <property type="entry name" value="Immunoglobulins"/>
    <property type="match status" value="1"/>
</dbReference>
<dbReference type="Pfam" id="PF18962">
    <property type="entry name" value="Por_Secre_tail"/>
    <property type="match status" value="1"/>
</dbReference>
<feature type="domain" description="Secretion system C-terminal sorting" evidence="4">
    <location>
        <begin position="1149"/>
        <end position="1221"/>
    </location>
</feature>
<dbReference type="InterPro" id="IPR014756">
    <property type="entry name" value="Ig_E-set"/>
</dbReference>
<dbReference type="SUPFAM" id="SSF101898">
    <property type="entry name" value="NHL repeat"/>
    <property type="match status" value="2"/>
</dbReference>
<comment type="caution">
    <text evidence="6">The sequence shown here is derived from an EMBL/GenBank/DDBJ whole genome shotgun (WGS) entry which is preliminary data.</text>
</comment>
<dbReference type="InterPro" id="IPR013783">
    <property type="entry name" value="Ig-like_fold"/>
</dbReference>
<dbReference type="PROSITE" id="PS51125">
    <property type="entry name" value="NHL"/>
    <property type="match status" value="9"/>
</dbReference>
<evidence type="ECO:0000259" key="5">
    <source>
        <dbReference type="Pfam" id="PF24595"/>
    </source>
</evidence>
<evidence type="ECO:0000313" key="6">
    <source>
        <dbReference type="EMBL" id="MDJ1492833.1"/>
    </source>
</evidence>
<dbReference type="InterPro" id="IPR050952">
    <property type="entry name" value="TRIM-NHL_E3_ligases"/>
</dbReference>
<keyword evidence="1" id="KW-0677">Repeat</keyword>
<proteinExistence type="predicted"/>
<dbReference type="InterPro" id="IPR011042">
    <property type="entry name" value="6-blade_b-propeller_TolB-like"/>
</dbReference>
<gene>
    <name evidence="6" type="ORF">QNI19_07805</name>
</gene>
<dbReference type="Pfam" id="PF01436">
    <property type="entry name" value="NHL"/>
    <property type="match status" value="4"/>
</dbReference>
<dbReference type="InterPro" id="IPR055353">
    <property type="entry name" value="DUF7619"/>
</dbReference>
<dbReference type="Proteomes" id="UP001228581">
    <property type="component" value="Unassembled WGS sequence"/>
</dbReference>
<dbReference type="InterPro" id="IPR008969">
    <property type="entry name" value="CarboxyPept-like_regulatory"/>
</dbReference>
<reference evidence="6 7" key="1">
    <citation type="submission" date="2023-05" db="EMBL/GenBank/DDBJ databases">
        <authorList>
            <person name="Zhang X."/>
        </authorList>
    </citation>
    <scope>NUCLEOTIDE SEQUENCE [LARGE SCALE GENOMIC DNA]</scope>
    <source>
        <strain evidence="6 7">DM2B3-1</strain>
    </source>
</reference>
<feature type="repeat" description="NHL" evidence="2">
    <location>
        <begin position="412"/>
        <end position="455"/>
    </location>
</feature>
<dbReference type="PANTHER" id="PTHR24104:SF25">
    <property type="entry name" value="PROTEIN LIN-41"/>
    <property type="match status" value="1"/>
</dbReference>
<protein>
    <submittedName>
        <fullName evidence="6">T9SS type A sorting domain-containing protein</fullName>
    </submittedName>
</protein>
<feature type="repeat" description="NHL" evidence="2">
    <location>
        <begin position="123"/>
        <end position="166"/>
    </location>
</feature>
<feature type="repeat" description="NHL" evidence="2">
    <location>
        <begin position="318"/>
        <end position="361"/>
    </location>
</feature>
<dbReference type="InterPro" id="IPR002909">
    <property type="entry name" value="IPT_dom"/>
</dbReference>
<feature type="repeat" description="NHL" evidence="2">
    <location>
        <begin position="174"/>
        <end position="213"/>
    </location>
</feature>
<dbReference type="Pfam" id="PF01833">
    <property type="entry name" value="TIG"/>
    <property type="match status" value="1"/>
</dbReference>
<feature type="repeat" description="NHL" evidence="2">
    <location>
        <begin position="281"/>
        <end position="314"/>
    </location>
</feature>